<dbReference type="AlphaFoldDB" id="A0A9W9B097"/>
<sequence length="159" mass="17807">MASPGRIDRAVFQIRHRTFNEVDLDNADQQKWGPQLLTRLHSTISVMSHSSKLQMILSPRSIQALPTFYFSLRSPPAQRVRTTTCMAMGYSTSGKIDPLKGFFGLPDSAVLAGDRECEQEEVRYFVKEYCVQEELLEAAGTVGAVLHTRDSTELKPTAE</sequence>
<protein>
    <submittedName>
        <fullName evidence="1">Uncharacterized protein</fullName>
    </submittedName>
</protein>
<gene>
    <name evidence="1" type="ORF">C8J55DRAFT_554520</name>
</gene>
<dbReference type="EMBL" id="JANVFS010000002">
    <property type="protein sequence ID" value="KAJ4494912.1"/>
    <property type="molecule type" value="Genomic_DNA"/>
</dbReference>
<evidence type="ECO:0000313" key="2">
    <source>
        <dbReference type="Proteomes" id="UP001150238"/>
    </source>
</evidence>
<comment type="caution">
    <text evidence="1">The sequence shown here is derived from an EMBL/GenBank/DDBJ whole genome shotgun (WGS) entry which is preliminary data.</text>
</comment>
<reference evidence="1" key="1">
    <citation type="submission" date="2022-08" db="EMBL/GenBank/DDBJ databases">
        <authorList>
            <consortium name="DOE Joint Genome Institute"/>
            <person name="Min B."/>
            <person name="Riley R."/>
            <person name="Sierra-Patev S."/>
            <person name="Naranjo-Ortiz M."/>
            <person name="Looney B."/>
            <person name="Konkel Z."/>
            <person name="Slot J.C."/>
            <person name="Sakamoto Y."/>
            <person name="Steenwyk J.L."/>
            <person name="Rokas A."/>
            <person name="Carro J."/>
            <person name="Camarero S."/>
            <person name="Ferreira P."/>
            <person name="Molpeceres G."/>
            <person name="Ruiz-Duenas F.J."/>
            <person name="Serrano A."/>
            <person name="Henrissat B."/>
            <person name="Drula E."/>
            <person name="Hughes K.W."/>
            <person name="Mata J.L."/>
            <person name="Ishikawa N.K."/>
            <person name="Vargas-Isla R."/>
            <person name="Ushijima S."/>
            <person name="Smith C.A."/>
            <person name="Ahrendt S."/>
            <person name="Andreopoulos W."/>
            <person name="He G."/>
            <person name="Labutti K."/>
            <person name="Lipzen A."/>
            <person name="Ng V."/>
            <person name="Sandor L."/>
            <person name="Barry K."/>
            <person name="Martinez A.T."/>
            <person name="Xiao Y."/>
            <person name="Gibbons J.G."/>
            <person name="Terashima K."/>
            <person name="Hibbett D.S."/>
            <person name="Grigoriev I.V."/>
        </authorList>
    </citation>
    <scope>NUCLEOTIDE SEQUENCE</scope>
    <source>
        <strain evidence="1">Sp2 HRB7682 ss15</strain>
    </source>
</reference>
<dbReference type="Proteomes" id="UP001150238">
    <property type="component" value="Unassembled WGS sequence"/>
</dbReference>
<proteinExistence type="predicted"/>
<reference evidence="1" key="2">
    <citation type="journal article" date="2023" name="Proc. Natl. Acad. Sci. U.S.A.">
        <title>A global phylogenomic analysis of the shiitake genus Lentinula.</title>
        <authorList>
            <person name="Sierra-Patev S."/>
            <person name="Min B."/>
            <person name="Naranjo-Ortiz M."/>
            <person name="Looney B."/>
            <person name="Konkel Z."/>
            <person name="Slot J.C."/>
            <person name="Sakamoto Y."/>
            <person name="Steenwyk J.L."/>
            <person name="Rokas A."/>
            <person name="Carro J."/>
            <person name="Camarero S."/>
            <person name="Ferreira P."/>
            <person name="Molpeceres G."/>
            <person name="Ruiz-Duenas F.J."/>
            <person name="Serrano A."/>
            <person name="Henrissat B."/>
            <person name="Drula E."/>
            <person name="Hughes K.W."/>
            <person name="Mata J.L."/>
            <person name="Ishikawa N.K."/>
            <person name="Vargas-Isla R."/>
            <person name="Ushijima S."/>
            <person name="Smith C.A."/>
            <person name="Donoghue J."/>
            <person name="Ahrendt S."/>
            <person name="Andreopoulos W."/>
            <person name="He G."/>
            <person name="LaButti K."/>
            <person name="Lipzen A."/>
            <person name="Ng V."/>
            <person name="Riley R."/>
            <person name="Sandor L."/>
            <person name="Barry K."/>
            <person name="Martinez A.T."/>
            <person name="Xiao Y."/>
            <person name="Gibbons J.G."/>
            <person name="Terashima K."/>
            <person name="Grigoriev I.V."/>
            <person name="Hibbett D."/>
        </authorList>
    </citation>
    <scope>NUCLEOTIDE SEQUENCE</scope>
    <source>
        <strain evidence="1">Sp2 HRB7682 ss15</strain>
    </source>
</reference>
<name>A0A9W9B097_9AGAR</name>
<evidence type="ECO:0000313" key="1">
    <source>
        <dbReference type="EMBL" id="KAJ4494912.1"/>
    </source>
</evidence>
<organism evidence="1 2">
    <name type="scientific">Lentinula lateritia</name>
    <dbReference type="NCBI Taxonomy" id="40482"/>
    <lineage>
        <taxon>Eukaryota</taxon>
        <taxon>Fungi</taxon>
        <taxon>Dikarya</taxon>
        <taxon>Basidiomycota</taxon>
        <taxon>Agaricomycotina</taxon>
        <taxon>Agaricomycetes</taxon>
        <taxon>Agaricomycetidae</taxon>
        <taxon>Agaricales</taxon>
        <taxon>Marasmiineae</taxon>
        <taxon>Omphalotaceae</taxon>
        <taxon>Lentinula</taxon>
    </lineage>
</organism>
<accession>A0A9W9B097</accession>